<organism evidence="3">
    <name type="scientific">viral metagenome</name>
    <dbReference type="NCBI Taxonomy" id="1070528"/>
    <lineage>
        <taxon>unclassified sequences</taxon>
        <taxon>metagenomes</taxon>
        <taxon>organismal metagenomes</taxon>
    </lineage>
</organism>
<keyword evidence="1" id="KW-0175">Coiled coil</keyword>
<protein>
    <submittedName>
        <fullName evidence="3">Uncharacterized protein</fullName>
    </submittedName>
</protein>
<dbReference type="EMBL" id="MN739849">
    <property type="protein sequence ID" value="QHT74349.1"/>
    <property type="molecule type" value="Genomic_DNA"/>
</dbReference>
<sequence>MKYPNVSVKIILLWGLLFFYCYIIISHFLANYKEGATDMQSASEDKPMDASGNKVAVMDASNNTIAPTDASAAQITEKKVKVIQLQNEIDEIKKQIDKMQGGK</sequence>
<keyword evidence="2" id="KW-1133">Transmembrane helix</keyword>
<evidence type="ECO:0000256" key="2">
    <source>
        <dbReference type="SAM" id="Phobius"/>
    </source>
</evidence>
<evidence type="ECO:0000256" key="1">
    <source>
        <dbReference type="SAM" id="Coils"/>
    </source>
</evidence>
<dbReference type="AlphaFoldDB" id="A0A6C0H1M7"/>
<keyword evidence="2" id="KW-0472">Membrane</keyword>
<evidence type="ECO:0000313" key="3">
    <source>
        <dbReference type="EMBL" id="QHT74349.1"/>
    </source>
</evidence>
<reference evidence="3" key="1">
    <citation type="journal article" date="2020" name="Nature">
        <title>Giant virus diversity and host interactions through global metagenomics.</title>
        <authorList>
            <person name="Schulz F."/>
            <person name="Roux S."/>
            <person name="Paez-Espino D."/>
            <person name="Jungbluth S."/>
            <person name="Walsh D.A."/>
            <person name="Denef V.J."/>
            <person name="McMahon K.D."/>
            <person name="Konstantinidis K.T."/>
            <person name="Eloe-Fadrosh E.A."/>
            <person name="Kyrpides N.C."/>
            <person name="Woyke T."/>
        </authorList>
    </citation>
    <scope>NUCLEOTIDE SEQUENCE</scope>
    <source>
        <strain evidence="3">GVMAG-M-3300023179-59</strain>
    </source>
</reference>
<keyword evidence="2" id="KW-0812">Transmembrane</keyword>
<accession>A0A6C0H1M7</accession>
<name>A0A6C0H1M7_9ZZZZ</name>
<feature type="coiled-coil region" evidence="1">
    <location>
        <begin position="75"/>
        <end position="102"/>
    </location>
</feature>
<proteinExistence type="predicted"/>
<feature type="transmembrane region" description="Helical" evidence="2">
    <location>
        <begin position="6"/>
        <end position="30"/>
    </location>
</feature>